<feature type="compositionally biased region" description="Basic and acidic residues" evidence="1">
    <location>
        <begin position="177"/>
        <end position="192"/>
    </location>
</feature>
<organism evidence="2 3">
    <name type="scientific">Brassica cretica</name>
    <name type="common">Mustard</name>
    <dbReference type="NCBI Taxonomy" id="69181"/>
    <lineage>
        <taxon>Eukaryota</taxon>
        <taxon>Viridiplantae</taxon>
        <taxon>Streptophyta</taxon>
        <taxon>Embryophyta</taxon>
        <taxon>Tracheophyta</taxon>
        <taxon>Spermatophyta</taxon>
        <taxon>Magnoliopsida</taxon>
        <taxon>eudicotyledons</taxon>
        <taxon>Gunneridae</taxon>
        <taxon>Pentapetalae</taxon>
        <taxon>rosids</taxon>
        <taxon>malvids</taxon>
        <taxon>Brassicales</taxon>
        <taxon>Brassicaceae</taxon>
        <taxon>Brassiceae</taxon>
        <taxon>Brassica</taxon>
    </lineage>
</organism>
<proteinExistence type="predicted"/>
<evidence type="ECO:0000313" key="2">
    <source>
        <dbReference type="EMBL" id="KAF2569393.1"/>
    </source>
</evidence>
<feature type="region of interest" description="Disordered" evidence="1">
    <location>
        <begin position="132"/>
        <end position="205"/>
    </location>
</feature>
<sequence length="496" mass="55526">MKFREWDPGTRGAKGISDYHYGCLEAIRKGSEITDPIEIRGDLGKKRKIGNCMILNQKGEVVGLEIKEKNYGSAFLRVWKLPISRQEDRARSYKVVVINGDGGQHGKGREYREYLGKGKMYEEQETKWLKVPEKGNARYHSNRTSYRGNEDGSRFRSSRSDRSRGYTANERTQPSRGEVRELSISRQEDRARSYKGVVINGDGGQHVKGREYREYLGKSKGKMYEEQETKWVEVPEKGNARYHSNRTSYRGNEDGSRFRSSRSDRSRGYTANERTQPSRGVRCGSSPRAGVGEEAREEGEIQQKVQGSASRADLETSLSLPQQDSSAIILAEVNKVPLIPESEENGLDVVNDLLGEEIVDGEDDGMELDEERVNVVGNEEDSDDGFNNLTDGDVGVEVNNDKFLEESHELEEEAIQSEEAEGKEQIPGEADKKNVVRKSLFKSSAIAGGSTKARMVHALVATRKRTVSKTATRHGEGAKQQEEKGPSNPKPNVTKP</sequence>
<feature type="compositionally biased region" description="Basic and acidic residues" evidence="1">
    <location>
        <begin position="473"/>
        <end position="485"/>
    </location>
</feature>
<dbReference type="Proteomes" id="UP000712281">
    <property type="component" value="Unassembled WGS sequence"/>
</dbReference>
<reference evidence="2" key="1">
    <citation type="submission" date="2019-12" db="EMBL/GenBank/DDBJ databases">
        <title>Genome sequencing and annotation of Brassica cretica.</title>
        <authorList>
            <person name="Studholme D.J."/>
            <person name="Sarris P.F."/>
        </authorList>
    </citation>
    <scope>NUCLEOTIDE SEQUENCE</scope>
    <source>
        <strain evidence="2">PFS-001/15</strain>
        <tissue evidence="2">Leaf</tissue>
    </source>
</reference>
<feature type="compositionally biased region" description="Acidic residues" evidence="1">
    <location>
        <begin position="408"/>
        <end position="419"/>
    </location>
</feature>
<protein>
    <submittedName>
        <fullName evidence="2">Uncharacterized protein</fullName>
    </submittedName>
</protein>
<evidence type="ECO:0000256" key="1">
    <source>
        <dbReference type="SAM" id="MobiDB-lite"/>
    </source>
</evidence>
<feature type="region of interest" description="Disordered" evidence="1">
    <location>
        <begin position="236"/>
        <end position="322"/>
    </location>
</feature>
<dbReference type="EMBL" id="QGKW02001911">
    <property type="protein sequence ID" value="KAF2569393.1"/>
    <property type="molecule type" value="Genomic_DNA"/>
</dbReference>
<gene>
    <name evidence="2" type="ORF">F2Q68_00027068</name>
</gene>
<feature type="compositionally biased region" description="Basic and acidic residues" evidence="1">
    <location>
        <begin position="420"/>
        <end position="433"/>
    </location>
</feature>
<feature type="compositionally biased region" description="Basic and acidic residues" evidence="1">
    <location>
        <begin position="251"/>
        <end position="267"/>
    </location>
</feature>
<accession>A0A8S9IJA8</accession>
<dbReference type="AlphaFoldDB" id="A0A8S9IJA8"/>
<feature type="compositionally biased region" description="Basic and acidic residues" evidence="1">
    <location>
        <begin position="291"/>
        <end position="301"/>
    </location>
</feature>
<feature type="region of interest" description="Disordered" evidence="1">
    <location>
        <begin position="407"/>
        <end position="433"/>
    </location>
</feature>
<feature type="compositionally biased region" description="Basic and acidic residues" evidence="1">
    <location>
        <begin position="148"/>
        <end position="164"/>
    </location>
</feature>
<comment type="caution">
    <text evidence="2">The sequence shown here is derived from an EMBL/GenBank/DDBJ whole genome shotgun (WGS) entry which is preliminary data.</text>
</comment>
<evidence type="ECO:0000313" key="3">
    <source>
        <dbReference type="Proteomes" id="UP000712281"/>
    </source>
</evidence>
<name>A0A8S9IJA8_BRACR</name>
<feature type="region of interest" description="Disordered" evidence="1">
    <location>
        <begin position="462"/>
        <end position="496"/>
    </location>
</feature>